<dbReference type="GO" id="GO:0003700">
    <property type="term" value="F:DNA-binding transcription factor activity"/>
    <property type="evidence" value="ECO:0007669"/>
    <property type="project" value="InterPro"/>
</dbReference>
<evidence type="ECO:0000313" key="6">
    <source>
        <dbReference type="Proteomes" id="UP000238220"/>
    </source>
</evidence>
<dbReference type="InterPro" id="IPR009057">
    <property type="entry name" value="Homeodomain-like_sf"/>
</dbReference>
<dbReference type="SMART" id="SM00342">
    <property type="entry name" value="HTH_ARAC"/>
    <property type="match status" value="1"/>
</dbReference>
<dbReference type="Pfam" id="PF12625">
    <property type="entry name" value="Arabinose_bd"/>
    <property type="match status" value="1"/>
</dbReference>
<reference evidence="5 6" key="1">
    <citation type="submission" date="2018-02" db="EMBL/GenBank/DDBJ databases">
        <title>Genome sequencing of Solimonas sp. HR-BB.</title>
        <authorList>
            <person name="Lee Y."/>
            <person name="Jeon C.O."/>
        </authorList>
    </citation>
    <scope>NUCLEOTIDE SEQUENCE [LARGE SCALE GENOMIC DNA]</scope>
    <source>
        <strain evidence="5 6">HR-BB</strain>
    </source>
</reference>
<keyword evidence="6" id="KW-1185">Reference proteome</keyword>
<dbReference type="PANTHER" id="PTHR47894">
    <property type="entry name" value="HTH-TYPE TRANSCRIPTIONAL REGULATOR GADX"/>
    <property type="match status" value="1"/>
</dbReference>
<dbReference type="Gene3D" id="1.10.10.60">
    <property type="entry name" value="Homeodomain-like"/>
    <property type="match status" value="1"/>
</dbReference>
<keyword evidence="2" id="KW-0238">DNA-binding</keyword>
<comment type="caution">
    <text evidence="5">The sequence shown here is derived from an EMBL/GenBank/DDBJ whole genome shotgun (WGS) entry which is preliminary data.</text>
</comment>
<evidence type="ECO:0000256" key="2">
    <source>
        <dbReference type="ARBA" id="ARBA00023125"/>
    </source>
</evidence>
<protein>
    <recommendedName>
        <fullName evidence="4">HTH araC/xylS-type domain-containing protein</fullName>
    </recommendedName>
</protein>
<dbReference type="InterPro" id="IPR018060">
    <property type="entry name" value="HTH_AraC"/>
</dbReference>
<evidence type="ECO:0000259" key="4">
    <source>
        <dbReference type="PROSITE" id="PS01124"/>
    </source>
</evidence>
<evidence type="ECO:0000256" key="1">
    <source>
        <dbReference type="ARBA" id="ARBA00023015"/>
    </source>
</evidence>
<dbReference type="EMBL" id="PSNW01000001">
    <property type="protein sequence ID" value="PPE75575.1"/>
    <property type="molecule type" value="Genomic_DNA"/>
</dbReference>
<gene>
    <name evidence="5" type="ORF">C3942_01395</name>
</gene>
<evidence type="ECO:0000256" key="3">
    <source>
        <dbReference type="ARBA" id="ARBA00023163"/>
    </source>
</evidence>
<dbReference type="InterPro" id="IPR032687">
    <property type="entry name" value="AraC-type_N"/>
</dbReference>
<accession>A0A2S5TKQ1</accession>
<sequence length="328" mass="36991">MAYCRVLTDWLQSRGQSLGPVLAALDVSEAMLADPDRRVSRLRFNAALERAIEQTGDPFAGLHAGEQVRPAHYGVVGYIMMSCDTSRQVIATHQRWNQLVMRGVEVDYEETGDRLLLRETLPPLPGLLTRPAGECLAASMLSFARWIFGQQFRPLEMSLPYPEPGRLDEYRRVFGCPLRFDAPGFSLSIHNGLLDRPLPQADPELRQMMEARAERQARELGLEADPFVVQLRAAIGRLLPQAVPEMEDVAAALNISSRTLQRRLQQRNSHFKAALDDMRRDLALGYVRDPQLSLVDIAFLLGFSQQSAFNRAFRRWTDSTPGAYRDAL</sequence>
<dbReference type="SUPFAM" id="SSF46689">
    <property type="entry name" value="Homeodomain-like"/>
    <property type="match status" value="1"/>
</dbReference>
<dbReference type="Proteomes" id="UP000238220">
    <property type="component" value="Unassembled WGS sequence"/>
</dbReference>
<dbReference type="PROSITE" id="PS01124">
    <property type="entry name" value="HTH_ARAC_FAMILY_2"/>
    <property type="match status" value="1"/>
</dbReference>
<dbReference type="AlphaFoldDB" id="A0A2S5TKQ1"/>
<dbReference type="Pfam" id="PF12833">
    <property type="entry name" value="HTH_18"/>
    <property type="match status" value="1"/>
</dbReference>
<feature type="domain" description="HTH araC/xylS-type" evidence="4">
    <location>
        <begin position="229"/>
        <end position="327"/>
    </location>
</feature>
<dbReference type="GO" id="GO:0000976">
    <property type="term" value="F:transcription cis-regulatory region binding"/>
    <property type="evidence" value="ECO:0007669"/>
    <property type="project" value="TreeGrafter"/>
</dbReference>
<evidence type="ECO:0000313" key="5">
    <source>
        <dbReference type="EMBL" id="PPE75575.1"/>
    </source>
</evidence>
<name>A0A2S5TKQ1_9GAMM</name>
<organism evidence="5 6">
    <name type="scientific">Solimonas fluminis</name>
    <dbReference type="NCBI Taxonomy" id="2086571"/>
    <lineage>
        <taxon>Bacteria</taxon>
        <taxon>Pseudomonadati</taxon>
        <taxon>Pseudomonadota</taxon>
        <taxon>Gammaproteobacteria</taxon>
        <taxon>Nevskiales</taxon>
        <taxon>Nevskiaceae</taxon>
        <taxon>Solimonas</taxon>
    </lineage>
</organism>
<keyword evidence="1" id="KW-0805">Transcription regulation</keyword>
<keyword evidence="3" id="KW-0804">Transcription</keyword>
<proteinExistence type="predicted"/>
<dbReference type="GO" id="GO:0005829">
    <property type="term" value="C:cytosol"/>
    <property type="evidence" value="ECO:0007669"/>
    <property type="project" value="TreeGrafter"/>
</dbReference>
<dbReference type="PANTHER" id="PTHR47894:SF1">
    <property type="entry name" value="HTH-TYPE TRANSCRIPTIONAL REGULATOR VQSM"/>
    <property type="match status" value="1"/>
</dbReference>